<dbReference type="InterPro" id="IPR000276">
    <property type="entry name" value="GPCR_Rhodpsn"/>
</dbReference>
<evidence type="ECO:0000256" key="4">
    <source>
        <dbReference type="ARBA" id="ARBA00023136"/>
    </source>
</evidence>
<evidence type="ECO:0000256" key="6">
    <source>
        <dbReference type="SAM" id="Phobius"/>
    </source>
</evidence>
<proteinExistence type="predicted"/>
<dbReference type="KEGG" id="lak:112042120"/>
<evidence type="ECO:0000256" key="2">
    <source>
        <dbReference type="ARBA" id="ARBA00022692"/>
    </source>
</evidence>
<keyword evidence="3 6" id="KW-1133">Transmembrane helix</keyword>
<dbReference type="PRINTS" id="PR00237">
    <property type="entry name" value="GPCRRHODOPSN"/>
</dbReference>
<evidence type="ECO:0000256" key="1">
    <source>
        <dbReference type="ARBA" id="ARBA00004370"/>
    </source>
</evidence>
<evidence type="ECO:0000256" key="3">
    <source>
        <dbReference type="ARBA" id="ARBA00022989"/>
    </source>
</evidence>
<keyword evidence="4 6" id="KW-0472">Membrane</keyword>
<feature type="transmembrane region" description="Helical" evidence="6">
    <location>
        <begin position="353"/>
        <end position="373"/>
    </location>
</feature>
<dbReference type="InParanoid" id="A0A2R2MP97"/>
<comment type="subcellular location">
    <subcellularLocation>
        <location evidence="1">Membrane</location>
    </subcellularLocation>
</comment>
<organism evidence="8 9">
    <name type="scientific">Lingula anatina</name>
    <name type="common">Brachiopod</name>
    <name type="synonym">Lingula unguis</name>
    <dbReference type="NCBI Taxonomy" id="7574"/>
    <lineage>
        <taxon>Eukaryota</taxon>
        <taxon>Metazoa</taxon>
        <taxon>Spiralia</taxon>
        <taxon>Lophotrochozoa</taxon>
        <taxon>Brachiopoda</taxon>
        <taxon>Linguliformea</taxon>
        <taxon>Lingulata</taxon>
        <taxon>Lingulida</taxon>
        <taxon>Linguloidea</taxon>
        <taxon>Lingulidae</taxon>
        <taxon>Lingula</taxon>
    </lineage>
</organism>
<dbReference type="CDD" id="cd14978">
    <property type="entry name" value="7tmA_FMRFamide_R-like"/>
    <property type="match status" value="1"/>
</dbReference>
<feature type="transmembrane region" description="Helical" evidence="6">
    <location>
        <begin position="202"/>
        <end position="219"/>
    </location>
</feature>
<dbReference type="Proteomes" id="UP000085678">
    <property type="component" value="Unplaced"/>
</dbReference>
<feature type="region of interest" description="Disordered" evidence="5">
    <location>
        <begin position="389"/>
        <end position="408"/>
    </location>
</feature>
<feature type="transmembrane region" description="Helical" evidence="6">
    <location>
        <begin position="265"/>
        <end position="283"/>
    </location>
</feature>
<feature type="transmembrane region" description="Helical" evidence="6">
    <location>
        <begin position="74"/>
        <end position="104"/>
    </location>
</feature>
<gene>
    <name evidence="9" type="primary">LOC112042120</name>
</gene>
<dbReference type="AlphaFoldDB" id="A0A2R2MP97"/>
<sequence>MELAVSFSENSSTGEDTTITSLVPFAVWSENSSRFLSKTPDNSSHGLEATTQGGFINKTSFNEGENFLAYSFDVYTFVLGGIVLTTVGTIGMISNVLAFIVYAIEERKAPAAHCYLFKWLAFFDNLFIFWMVSFFGTLTFDAHTGFLGDFMSKYGSYVAYVWPIGTVPALASKYMLVFVAMNRYLAVCKPHLAGKYCSVSQWRVRIFILFIVCVVYNLPRHFDLESVRYVPCGKVKSNGLCFVATSRKWPQWYFLFYRTICKGTVYHFIPLCTLIVLNCKLILKVKKSVQKQKELAVTNERRQRLQRELNRIVILLVTTYIICVTPITVFPLLQLLKDALPKQVLASLKYFQPIAFFLGEVNSSANFFIYGLVSTSFRQELRSLFCRSENQDPDTENGEIPADMQRRV</sequence>
<feature type="domain" description="G-protein coupled receptors family 1 profile" evidence="7">
    <location>
        <begin position="94"/>
        <end position="370"/>
    </location>
</feature>
<dbReference type="GO" id="GO:0004930">
    <property type="term" value="F:G protein-coupled receptor activity"/>
    <property type="evidence" value="ECO:0007669"/>
    <property type="project" value="InterPro"/>
</dbReference>
<dbReference type="GeneID" id="112042120"/>
<dbReference type="SUPFAM" id="SSF81321">
    <property type="entry name" value="Family A G protein-coupled receptor-like"/>
    <property type="match status" value="1"/>
</dbReference>
<dbReference type="Gene3D" id="1.20.1070.10">
    <property type="entry name" value="Rhodopsin 7-helix transmembrane proteins"/>
    <property type="match status" value="1"/>
</dbReference>
<accession>A0A2R2MP97</accession>
<keyword evidence="8" id="KW-1185">Reference proteome</keyword>
<dbReference type="InterPro" id="IPR017452">
    <property type="entry name" value="GPCR_Rhodpsn_7TM"/>
</dbReference>
<evidence type="ECO:0000313" key="9">
    <source>
        <dbReference type="RefSeq" id="XP_023931842.1"/>
    </source>
</evidence>
<reference evidence="9" key="1">
    <citation type="submission" date="2025-08" db="UniProtKB">
        <authorList>
            <consortium name="RefSeq"/>
        </authorList>
    </citation>
    <scope>IDENTIFICATION</scope>
    <source>
        <tissue evidence="9">Gonads</tissue>
    </source>
</reference>
<feature type="transmembrane region" description="Helical" evidence="6">
    <location>
        <begin position="312"/>
        <end position="333"/>
    </location>
</feature>
<dbReference type="OrthoDB" id="10011262at2759"/>
<name>A0A2R2MP97_LINAN</name>
<dbReference type="InterPro" id="IPR052954">
    <property type="entry name" value="GPCR-Ligand_Int"/>
</dbReference>
<dbReference type="PANTHER" id="PTHR46641:SF2">
    <property type="entry name" value="FMRFAMIDE RECEPTOR"/>
    <property type="match status" value="1"/>
</dbReference>
<evidence type="ECO:0000256" key="5">
    <source>
        <dbReference type="SAM" id="MobiDB-lite"/>
    </source>
</evidence>
<keyword evidence="2 6" id="KW-0812">Transmembrane</keyword>
<feature type="transmembrane region" description="Helical" evidence="6">
    <location>
        <begin position="160"/>
        <end position="181"/>
    </location>
</feature>
<dbReference type="Pfam" id="PF00001">
    <property type="entry name" value="7tm_1"/>
    <property type="match status" value="1"/>
</dbReference>
<dbReference type="GO" id="GO:0016020">
    <property type="term" value="C:membrane"/>
    <property type="evidence" value="ECO:0007669"/>
    <property type="project" value="UniProtKB-SubCell"/>
</dbReference>
<dbReference type="PROSITE" id="PS50262">
    <property type="entry name" value="G_PROTEIN_RECEP_F1_2"/>
    <property type="match status" value="1"/>
</dbReference>
<evidence type="ECO:0000259" key="7">
    <source>
        <dbReference type="PROSITE" id="PS50262"/>
    </source>
</evidence>
<dbReference type="RefSeq" id="XP_023931842.1">
    <property type="nucleotide sequence ID" value="XM_024076074.1"/>
</dbReference>
<evidence type="ECO:0000313" key="8">
    <source>
        <dbReference type="Proteomes" id="UP000085678"/>
    </source>
</evidence>
<feature type="transmembrane region" description="Helical" evidence="6">
    <location>
        <begin position="116"/>
        <end position="140"/>
    </location>
</feature>
<dbReference type="PANTHER" id="PTHR46641">
    <property type="entry name" value="FMRFAMIDE RECEPTOR-RELATED"/>
    <property type="match status" value="1"/>
</dbReference>
<protein>
    <submittedName>
        <fullName evidence="9">FMRFamide receptor-like</fullName>
    </submittedName>
</protein>